<reference evidence="2 3" key="1">
    <citation type="submission" date="2019-09" db="EMBL/GenBank/DDBJ databases">
        <title>Ecophysiology of the spiral-shaped methanotroph Methylospira mobilis as revealed by the complete genome sequence.</title>
        <authorList>
            <person name="Oshkin I.Y."/>
            <person name="Dedysh S.N."/>
            <person name="Miroshnikov K."/>
            <person name="Danilova O.V."/>
            <person name="Hakobyan A."/>
            <person name="Liesack W."/>
        </authorList>
    </citation>
    <scope>NUCLEOTIDE SEQUENCE [LARGE SCALE GENOMIC DNA]</scope>
    <source>
        <strain evidence="2 3">Shm1</strain>
    </source>
</reference>
<evidence type="ECO:0000313" key="2">
    <source>
        <dbReference type="EMBL" id="QFY43689.1"/>
    </source>
</evidence>
<protein>
    <recommendedName>
        <fullName evidence="4">Small secreted protein</fullName>
    </recommendedName>
</protein>
<dbReference type="Proteomes" id="UP000325755">
    <property type="component" value="Chromosome"/>
</dbReference>
<dbReference type="EMBL" id="CP044205">
    <property type="protein sequence ID" value="QFY43689.1"/>
    <property type="molecule type" value="Genomic_DNA"/>
</dbReference>
<evidence type="ECO:0008006" key="4">
    <source>
        <dbReference type="Google" id="ProtNLM"/>
    </source>
</evidence>
<sequence length="124" mass="12609">MKHSKTLGGLILGGVLALGGSVAFAAENTEGVLEHLNLTVTTTKEALAAAQAGNKEGCLSAIKAAKQHYKELTGAPSGKPAQDAMKLVREGQNACEAGDTAKAVDPLSKAVTGFEKINAEAHAK</sequence>
<evidence type="ECO:0000256" key="1">
    <source>
        <dbReference type="SAM" id="SignalP"/>
    </source>
</evidence>
<name>A0A5Q0BJF4_9GAMM</name>
<dbReference type="InParanoid" id="A0A5Q0BJF4"/>
<organism evidence="2 3">
    <name type="scientific">Candidatus Methylospira mobilis</name>
    <dbReference type="NCBI Taxonomy" id="1808979"/>
    <lineage>
        <taxon>Bacteria</taxon>
        <taxon>Pseudomonadati</taxon>
        <taxon>Pseudomonadota</taxon>
        <taxon>Gammaproteobacteria</taxon>
        <taxon>Methylococcales</taxon>
        <taxon>Methylococcaceae</taxon>
        <taxon>Candidatus Methylospira</taxon>
    </lineage>
</organism>
<dbReference type="OrthoDB" id="5572435at2"/>
<feature type="chain" id="PRO_5024787367" description="Small secreted protein" evidence="1">
    <location>
        <begin position="26"/>
        <end position="124"/>
    </location>
</feature>
<keyword evidence="3" id="KW-1185">Reference proteome</keyword>
<feature type="signal peptide" evidence="1">
    <location>
        <begin position="1"/>
        <end position="25"/>
    </location>
</feature>
<dbReference type="Gene3D" id="1.20.120.660">
    <property type="entry name" value="IL-4 antagonist (De novo design) like domain"/>
    <property type="match status" value="1"/>
</dbReference>
<proteinExistence type="predicted"/>
<keyword evidence="1" id="KW-0732">Signal</keyword>
<gene>
    <name evidence="2" type="ORF">F6R98_14520</name>
</gene>
<dbReference type="AlphaFoldDB" id="A0A5Q0BJF4"/>
<dbReference type="KEGG" id="mmob:F6R98_14520"/>
<accession>A0A5Q0BJF4</accession>
<evidence type="ECO:0000313" key="3">
    <source>
        <dbReference type="Proteomes" id="UP000325755"/>
    </source>
</evidence>
<dbReference type="RefSeq" id="WP_153249671.1">
    <property type="nucleotide sequence ID" value="NZ_CP044205.1"/>
</dbReference>